<evidence type="ECO:0000256" key="1">
    <source>
        <dbReference type="SAM" id="MobiDB-lite"/>
    </source>
</evidence>
<sequence>MLKVSGRSLLTTDHRFQNRMPYT</sequence>
<name>A0A381YU21_9ZZZZ</name>
<evidence type="ECO:0000313" key="2">
    <source>
        <dbReference type="EMBL" id="SVA79997.1"/>
    </source>
</evidence>
<gene>
    <name evidence="2" type="ORF">METZ01_LOCUS132851</name>
</gene>
<dbReference type="AlphaFoldDB" id="A0A381YU21"/>
<dbReference type="EMBL" id="UINC01018955">
    <property type="protein sequence ID" value="SVA79997.1"/>
    <property type="molecule type" value="Genomic_DNA"/>
</dbReference>
<reference evidence="2" key="1">
    <citation type="submission" date="2018-05" db="EMBL/GenBank/DDBJ databases">
        <authorList>
            <person name="Lanie J.A."/>
            <person name="Ng W.-L."/>
            <person name="Kazmierczak K.M."/>
            <person name="Andrzejewski T.M."/>
            <person name="Davidsen T.M."/>
            <person name="Wayne K.J."/>
            <person name="Tettelin H."/>
            <person name="Glass J.I."/>
            <person name="Rusch D."/>
            <person name="Podicherti R."/>
            <person name="Tsui H.-C.T."/>
            <person name="Winkler M.E."/>
        </authorList>
    </citation>
    <scope>NUCLEOTIDE SEQUENCE</scope>
</reference>
<feature type="region of interest" description="Disordered" evidence="1">
    <location>
        <begin position="1"/>
        <end position="23"/>
    </location>
</feature>
<proteinExistence type="predicted"/>
<organism evidence="2">
    <name type="scientific">marine metagenome</name>
    <dbReference type="NCBI Taxonomy" id="408172"/>
    <lineage>
        <taxon>unclassified sequences</taxon>
        <taxon>metagenomes</taxon>
        <taxon>ecological metagenomes</taxon>
    </lineage>
</organism>
<accession>A0A381YU21</accession>
<protein>
    <submittedName>
        <fullName evidence="2">Uncharacterized protein</fullName>
    </submittedName>
</protein>